<gene>
    <name evidence="3" type="ORF">ABID43_001284</name>
</gene>
<dbReference type="InterPro" id="IPR036591">
    <property type="entry name" value="YggU-like_sf"/>
</dbReference>
<evidence type="ECO:0000313" key="3">
    <source>
        <dbReference type="EMBL" id="MET3691759.1"/>
    </source>
</evidence>
<sequence length="109" mass="11568">MSEPYEVIPEGIRLALRLTPRANRDGLDGLVADADGRVALQVRVAAPPVEGAANAALIAYLVKTLKLRRSDVRIVSGETARLKILVLSGDGPSLAARLAAWTKGSALRR</sequence>
<evidence type="ECO:0000313" key="4">
    <source>
        <dbReference type="Proteomes" id="UP001549145"/>
    </source>
</evidence>
<accession>A0ABV2L1R5</accession>
<dbReference type="EMBL" id="JBEPMM010000002">
    <property type="protein sequence ID" value="MET3691759.1"/>
    <property type="molecule type" value="Genomic_DNA"/>
</dbReference>
<organism evidence="3 4">
    <name type="scientific">Methylobacterium goesingense</name>
    <dbReference type="NCBI Taxonomy" id="243690"/>
    <lineage>
        <taxon>Bacteria</taxon>
        <taxon>Pseudomonadati</taxon>
        <taxon>Pseudomonadota</taxon>
        <taxon>Alphaproteobacteria</taxon>
        <taxon>Hyphomicrobiales</taxon>
        <taxon>Methylobacteriaceae</taxon>
        <taxon>Methylobacterium</taxon>
    </lineage>
</organism>
<reference evidence="3 4" key="1">
    <citation type="submission" date="2024-06" db="EMBL/GenBank/DDBJ databases">
        <title>Genomic Encyclopedia of Type Strains, Phase IV (KMG-IV): sequencing the most valuable type-strain genomes for metagenomic binning, comparative biology and taxonomic classification.</title>
        <authorList>
            <person name="Goeker M."/>
        </authorList>
    </citation>
    <scope>NUCLEOTIDE SEQUENCE [LARGE SCALE GENOMIC DNA]</scope>
    <source>
        <strain evidence="3 4">DSM 21331</strain>
    </source>
</reference>
<dbReference type="PANTHER" id="PTHR13420:SF7">
    <property type="entry name" value="UPF0235 PROTEIN C15ORF40"/>
    <property type="match status" value="1"/>
</dbReference>
<dbReference type="Proteomes" id="UP001549145">
    <property type="component" value="Unassembled WGS sequence"/>
</dbReference>
<comment type="caution">
    <text evidence="3">The sequence shown here is derived from an EMBL/GenBank/DDBJ whole genome shotgun (WGS) entry which is preliminary data.</text>
</comment>
<dbReference type="RefSeq" id="WP_238277029.1">
    <property type="nucleotide sequence ID" value="NZ_BPQL01000019.1"/>
</dbReference>
<comment type="similarity">
    <text evidence="1 2">Belongs to the UPF0235 family.</text>
</comment>
<name>A0ABV2L1R5_9HYPH</name>
<dbReference type="PANTHER" id="PTHR13420">
    <property type="entry name" value="UPF0235 PROTEIN C15ORF40"/>
    <property type="match status" value="1"/>
</dbReference>
<evidence type="ECO:0000256" key="2">
    <source>
        <dbReference type="HAMAP-Rule" id="MF_00634"/>
    </source>
</evidence>
<dbReference type="HAMAP" id="MF_00634">
    <property type="entry name" value="UPF0235"/>
    <property type="match status" value="1"/>
</dbReference>
<dbReference type="NCBIfam" id="TIGR00251">
    <property type="entry name" value="DUF167 family protein"/>
    <property type="match status" value="1"/>
</dbReference>
<proteinExistence type="inferred from homology"/>
<keyword evidence="4" id="KW-1185">Reference proteome</keyword>
<dbReference type="SMART" id="SM01152">
    <property type="entry name" value="DUF167"/>
    <property type="match status" value="1"/>
</dbReference>
<dbReference type="SUPFAM" id="SSF69786">
    <property type="entry name" value="YggU-like"/>
    <property type="match status" value="1"/>
</dbReference>
<dbReference type="InterPro" id="IPR003746">
    <property type="entry name" value="DUF167"/>
</dbReference>
<protein>
    <recommendedName>
        <fullName evidence="2">UPF0235 protein ABID43_001284</fullName>
    </recommendedName>
</protein>
<dbReference type="Gene3D" id="3.30.1200.10">
    <property type="entry name" value="YggU-like"/>
    <property type="match status" value="1"/>
</dbReference>
<dbReference type="Pfam" id="PF02594">
    <property type="entry name" value="DUF167"/>
    <property type="match status" value="1"/>
</dbReference>
<evidence type="ECO:0000256" key="1">
    <source>
        <dbReference type="ARBA" id="ARBA00010364"/>
    </source>
</evidence>